<dbReference type="InterPro" id="IPR029058">
    <property type="entry name" value="AB_hydrolase_fold"/>
</dbReference>
<sequence>MFCIRNLHGQETSFANQFLPEDGRFNFIELSQKYGYPAEEYNVTTDDGYILRIFRIPGKREARPLLVMHGILESSDTWIIRGNSSLAVTFAALGYDLWFPNVRGNRYSRQHVRLNPDLDPEFWDYSIQEHGYYDLSAAIDLILNKTGAEKLSAIAYSQGNTIFYILTSTRPEYNSKIHLLIALAPVSYLNNVGTPLSTLINLSPIIYRTSLTLGVNEVFGDKSTVDTILKLFCPLPVIGYGVCIEGFIFPLAGRDVEELEASFIPILIGHFPTGTSLKNLYHFGQIGLRKRFAQFDYGIGENLLLYNSETPPQYDLEKVNIKVALFVAKNDAISTIPDVDILKDQLPDVVQYYVNERAEYNHADYPWARNNDKLLYPQIKKVLDENP</sequence>
<feature type="domain" description="Partial AB-hydrolase lipase" evidence="2">
    <location>
        <begin position="29"/>
        <end position="81"/>
    </location>
</feature>
<dbReference type="Gene3D" id="3.40.50.1820">
    <property type="entry name" value="alpha/beta hydrolase"/>
    <property type="match status" value="1"/>
</dbReference>
<gene>
    <name evidence="3" type="ORF">IPOD504_LOCUS5959</name>
</gene>
<dbReference type="PIRSF" id="PIRSF000862">
    <property type="entry name" value="Steryl_ester_lip"/>
    <property type="match status" value="1"/>
</dbReference>
<dbReference type="PANTHER" id="PTHR11005">
    <property type="entry name" value="LYSOSOMAL ACID LIPASE-RELATED"/>
    <property type="match status" value="1"/>
</dbReference>
<feature type="non-terminal residue" evidence="3">
    <location>
        <position position="387"/>
    </location>
</feature>
<comment type="similarity">
    <text evidence="1">Belongs to the AB hydrolase superfamily. Lipase family.</text>
</comment>
<evidence type="ECO:0000313" key="3">
    <source>
        <dbReference type="EMBL" id="CAH2048206.1"/>
    </source>
</evidence>
<name>A0ABN8I6J8_9NEOP</name>
<accession>A0ABN8I6J8</accession>
<reference evidence="3" key="1">
    <citation type="submission" date="2022-03" db="EMBL/GenBank/DDBJ databases">
        <authorList>
            <person name="Martin H S."/>
        </authorList>
    </citation>
    <scope>NUCLEOTIDE SEQUENCE</scope>
</reference>
<dbReference type="InterPro" id="IPR006693">
    <property type="entry name" value="AB_hydrolase_lipase"/>
</dbReference>
<proteinExistence type="inferred from homology"/>
<dbReference type="EMBL" id="OW152830">
    <property type="protein sequence ID" value="CAH2048206.1"/>
    <property type="molecule type" value="Genomic_DNA"/>
</dbReference>
<evidence type="ECO:0000313" key="4">
    <source>
        <dbReference type="Proteomes" id="UP000837857"/>
    </source>
</evidence>
<dbReference type="SUPFAM" id="SSF53474">
    <property type="entry name" value="alpha/beta-Hydrolases"/>
    <property type="match status" value="1"/>
</dbReference>
<keyword evidence="4" id="KW-1185">Reference proteome</keyword>
<dbReference type="Proteomes" id="UP000837857">
    <property type="component" value="Chromosome 18"/>
</dbReference>
<protein>
    <recommendedName>
        <fullName evidence="2">Partial AB-hydrolase lipase domain-containing protein</fullName>
    </recommendedName>
</protein>
<dbReference type="Pfam" id="PF04083">
    <property type="entry name" value="Abhydro_lipase"/>
    <property type="match status" value="1"/>
</dbReference>
<organism evidence="3 4">
    <name type="scientific">Iphiclides podalirius</name>
    <name type="common">scarce swallowtail</name>
    <dbReference type="NCBI Taxonomy" id="110791"/>
    <lineage>
        <taxon>Eukaryota</taxon>
        <taxon>Metazoa</taxon>
        <taxon>Ecdysozoa</taxon>
        <taxon>Arthropoda</taxon>
        <taxon>Hexapoda</taxon>
        <taxon>Insecta</taxon>
        <taxon>Pterygota</taxon>
        <taxon>Neoptera</taxon>
        <taxon>Endopterygota</taxon>
        <taxon>Lepidoptera</taxon>
        <taxon>Glossata</taxon>
        <taxon>Ditrysia</taxon>
        <taxon>Papilionoidea</taxon>
        <taxon>Papilionidae</taxon>
        <taxon>Papilioninae</taxon>
        <taxon>Iphiclides</taxon>
    </lineage>
</organism>
<evidence type="ECO:0000256" key="1">
    <source>
        <dbReference type="ARBA" id="ARBA00010701"/>
    </source>
</evidence>
<dbReference type="InterPro" id="IPR025483">
    <property type="entry name" value="Lipase_euk"/>
</dbReference>
<evidence type="ECO:0000259" key="2">
    <source>
        <dbReference type="Pfam" id="PF04083"/>
    </source>
</evidence>